<dbReference type="EMBL" id="BAABJQ010000040">
    <property type="protein sequence ID" value="GAA5199859.1"/>
    <property type="molecule type" value="Genomic_DNA"/>
</dbReference>
<gene>
    <name evidence="1" type="ORF">GCM10023322_76420</name>
</gene>
<evidence type="ECO:0000313" key="1">
    <source>
        <dbReference type="EMBL" id="GAA5199859.1"/>
    </source>
</evidence>
<dbReference type="Gene3D" id="3.40.190.10">
    <property type="entry name" value="Periplasmic binding protein-like II"/>
    <property type="match status" value="1"/>
</dbReference>
<comment type="caution">
    <text evidence="1">The sequence shown here is derived from an EMBL/GenBank/DDBJ whole genome shotgun (WGS) entry which is preliminary data.</text>
</comment>
<dbReference type="Proteomes" id="UP001501570">
    <property type="component" value="Unassembled WGS sequence"/>
</dbReference>
<keyword evidence="2" id="KW-1185">Reference proteome</keyword>
<accession>A0ABP9SQ27</accession>
<organism evidence="1 2">
    <name type="scientific">Rugosimonospora acidiphila</name>
    <dbReference type="NCBI Taxonomy" id="556531"/>
    <lineage>
        <taxon>Bacteria</taxon>
        <taxon>Bacillati</taxon>
        <taxon>Actinomycetota</taxon>
        <taxon>Actinomycetes</taxon>
        <taxon>Micromonosporales</taxon>
        <taxon>Micromonosporaceae</taxon>
        <taxon>Rugosimonospora</taxon>
    </lineage>
</organism>
<evidence type="ECO:0000313" key="2">
    <source>
        <dbReference type="Proteomes" id="UP001501570"/>
    </source>
</evidence>
<dbReference type="SUPFAM" id="SSF53850">
    <property type="entry name" value="Periplasmic binding protein-like II"/>
    <property type="match status" value="1"/>
</dbReference>
<name>A0ABP9SQ27_9ACTN</name>
<sequence length="315" mass="34637">MPLVALTSYPHTRPLVDGAVRPEGLDLEFDPLVNGIFPAFRVMARTLRYDVSEFGISTALCAVERGLPVRLLPVFVTRRYDHVGMFVREDSPVRSVADLAGARIAVKSFTVTDVVWSTGILLESLGRLNGITWQVTGDEHLAEQKLPDSARAVEGSPTQLLRAGEVDAIFDPRAGGEPGIRPLFPDVREAERNWLATKGYVPPHHTIVVRESLLERYPDCGRRLYEAFRAAKEPFLHDFAGGVDVLAGDDSPTGPRHDYGVEKTEDLVGRDPVPYGLTANWRALEDIVGYLKHMGLLSGARPVEEFFVPVDGDAG</sequence>
<reference evidence="2" key="1">
    <citation type="journal article" date="2019" name="Int. J. Syst. Evol. Microbiol.">
        <title>The Global Catalogue of Microorganisms (GCM) 10K type strain sequencing project: providing services to taxonomists for standard genome sequencing and annotation.</title>
        <authorList>
            <consortium name="The Broad Institute Genomics Platform"/>
            <consortium name="The Broad Institute Genome Sequencing Center for Infectious Disease"/>
            <person name="Wu L."/>
            <person name="Ma J."/>
        </authorList>
    </citation>
    <scope>NUCLEOTIDE SEQUENCE [LARGE SCALE GENOMIC DNA]</scope>
    <source>
        <strain evidence="2">JCM 18304</strain>
    </source>
</reference>
<proteinExistence type="predicted"/>
<protein>
    <submittedName>
        <fullName evidence="1">ABC transporter substrate-binding protein</fullName>
    </submittedName>
</protein>
<dbReference type="RefSeq" id="WP_345638171.1">
    <property type="nucleotide sequence ID" value="NZ_BAABJQ010000040.1"/>
</dbReference>